<reference evidence="3" key="1">
    <citation type="journal article" date="2019" name="Int. J. Syst. Evol. Microbiol.">
        <title>The Global Catalogue of Microorganisms (GCM) 10K type strain sequencing project: providing services to taxonomists for standard genome sequencing and annotation.</title>
        <authorList>
            <consortium name="The Broad Institute Genomics Platform"/>
            <consortium name="The Broad Institute Genome Sequencing Center for Infectious Disease"/>
            <person name="Wu L."/>
            <person name="Ma J."/>
        </authorList>
    </citation>
    <scope>NUCLEOTIDE SEQUENCE [LARGE SCALE GENOMIC DNA]</scope>
    <source>
        <strain evidence="3">CGMCC 1.13587</strain>
    </source>
</reference>
<keyword evidence="3" id="KW-1185">Reference proteome</keyword>
<evidence type="ECO:0000313" key="3">
    <source>
        <dbReference type="Proteomes" id="UP001596111"/>
    </source>
</evidence>
<gene>
    <name evidence="2" type="ORF">ACFPPB_01400</name>
</gene>
<comment type="caution">
    <text evidence="2">The sequence shown here is derived from an EMBL/GenBank/DDBJ whole genome shotgun (WGS) entry which is preliminary data.</text>
</comment>
<sequence>MSLALATFGLYRWRYMSMGMDDARRLGVLYMMLGSDLAGLVISAAFALGFTQWMLERRRLAGLPDYAAVGIGVLKGLLGVALMFAWQMAAQALLTAYDHYAGVQLVAILSLVLGHLITVAAVMVPIGLAFSVLRGQAIPASPQPAELRGRALLMFTLFAWSWLLVLAQLVAPMAMQFYGSELEASPAIPYAGSIALVLPAFLGGLLGLPRTMSQTRPLRLWLAGTLAMVVATFTMVCISGFVGNDFAPRTIFSAVSVLMAGIWFVVSTLLCWLLVRVLCRTQAPPLRDGRILTDR</sequence>
<evidence type="ECO:0000313" key="2">
    <source>
        <dbReference type="EMBL" id="MFC5579775.1"/>
    </source>
</evidence>
<feature type="transmembrane region" description="Helical" evidence="1">
    <location>
        <begin position="151"/>
        <end position="175"/>
    </location>
</feature>
<protein>
    <submittedName>
        <fullName evidence="2">Uncharacterized protein</fullName>
    </submittedName>
</protein>
<accession>A0ABW0SSF0</accession>
<name>A0ABW0SSF0_9GAMM</name>
<evidence type="ECO:0000256" key="1">
    <source>
        <dbReference type="SAM" id="Phobius"/>
    </source>
</evidence>
<dbReference type="Proteomes" id="UP001596111">
    <property type="component" value="Unassembled WGS sequence"/>
</dbReference>
<dbReference type="EMBL" id="JBHSNG010000001">
    <property type="protein sequence ID" value="MFC5579775.1"/>
    <property type="molecule type" value="Genomic_DNA"/>
</dbReference>
<feature type="transmembrane region" description="Helical" evidence="1">
    <location>
        <begin position="63"/>
        <end position="86"/>
    </location>
</feature>
<dbReference type="RefSeq" id="WP_377323639.1">
    <property type="nucleotide sequence ID" value="NZ_JBHSNG010000001.1"/>
</dbReference>
<feature type="transmembrane region" description="Helical" evidence="1">
    <location>
        <begin position="28"/>
        <end position="51"/>
    </location>
</feature>
<proteinExistence type="predicted"/>
<keyword evidence="1" id="KW-0812">Transmembrane</keyword>
<keyword evidence="1" id="KW-0472">Membrane</keyword>
<feature type="transmembrane region" description="Helical" evidence="1">
    <location>
        <begin position="106"/>
        <end position="130"/>
    </location>
</feature>
<feature type="transmembrane region" description="Helical" evidence="1">
    <location>
        <begin position="187"/>
        <end position="208"/>
    </location>
</feature>
<organism evidence="2 3">
    <name type="scientific">Rhodanobacter terrae</name>
    <dbReference type="NCBI Taxonomy" id="418647"/>
    <lineage>
        <taxon>Bacteria</taxon>
        <taxon>Pseudomonadati</taxon>
        <taxon>Pseudomonadota</taxon>
        <taxon>Gammaproteobacteria</taxon>
        <taxon>Lysobacterales</taxon>
        <taxon>Rhodanobacteraceae</taxon>
        <taxon>Rhodanobacter</taxon>
    </lineage>
</organism>
<feature type="transmembrane region" description="Helical" evidence="1">
    <location>
        <begin position="254"/>
        <end position="275"/>
    </location>
</feature>
<feature type="transmembrane region" description="Helical" evidence="1">
    <location>
        <begin position="220"/>
        <end position="242"/>
    </location>
</feature>
<keyword evidence="1" id="KW-1133">Transmembrane helix</keyword>